<organism evidence="2 3">
    <name type="scientific">Haematococcus lacustris</name>
    <name type="common">Green alga</name>
    <name type="synonym">Haematococcus pluvialis</name>
    <dbReference type="NCBI Taxonomy" id="44745"/>
    <lineage>
        <taxon>Eukaryota</taxon>
        <taxon>Viridiplantae</taxon>
        <taxon>Chlorophyta</taxon>
        <taxon>core chlorophytes</taxon>
        <taxon>Chlorophyceae</taxon>
        <taxon>CS clade</taxon>
        <taxon>Chlamydomonadales</taxon>
        <taxon>Haematococcaceae</taxon>
        <taxon>Haematococcus</taxon>
    </lineage>
</organism>
<protein>
    <submittedName>
        <fullName evidence="2">Uncharacterized protein</fullName>
    </submittedName>
</protein>
<accession>A0A699Z1T2</accession>
<gene>
    <name evidence="2" type="ORF">HaLaN_11711</name>
</gene>
<feature type="region of interest" description="Disordered" evidence="1">
    <location>
        <begin position="50"/>
        <end position="83"/>
    </location>
</feature>
<proteinExistence type="predicted"/>
<feature type="compositionally biased region" description="Polar residues" evidence="1">
    <location>
        <begin position="68"/>
        <end position="81"/>
    </location>
</feature>
<comment type="caution">
    <text evidence="2">The sequence shown here is derived from an EMBL/GenBank/DDBJ whole genome shotgun (WGS) entry which is preliminary data.</text>
</comment>
<feature type="compositionally biased region" description="Basic and acidic residues" evidence="1">
    <location>
        <begin position="124"/>
        <end position="134"/>
    </location>
</feature>
<sequence length="134" mass="14605">MRSATHVISQHHSQHPEANPEVRVWVGEGTLSLYGAKPEVGRCVHWDHKAKSKAPSNSALCMPPTPDPSSRVQGDGSSSRQLRPLVEGLHDKQNSLNKEQHVVASSVAPLMTANPTSMAHSVGRPHDHWAPHQN</sequence>
<feature type="region of interest" description="Disordered" evidence="1">
    <location>
        <begin position="115"/>
        <end position="134"/>
    </location>
</feature>
<evidence type="ECO:0000313" key="3">
    <source>
        <dbReference type="Proteomes" id="UP000485058"/>
    </source>
</evidence>
<evidence type="ECO:0000313" key="2">
    <source>
        <dbReference type="EMBL" id="GFH15475.1"/>
    </source>
</evidence>
<reference evidence="2 3" key="1">
    <citation type="submission" date="2020-02" db="EMBL/GenBank/DDBJ databases">
        <title>Draft genome sequence of Haematococcus lacustris strain NIES-144.</title>
        <authorList>
            <person name="Morimoto D."/>
            <person name="Nakagawa S."/>
            <person name="Yoshida T."/>
            <person name="Sawayama S."/>
        </authorList>
    </citation>
    <scope>NUCLEOTIDE SEQUENCE [LARGE SCALE GENOMIC DNA]</scope>
    <source>
        <strain evidence="2 3">NIES-144</strain>
    </source>
</reference>
<feature type="region of interest" description="Disordered" evidence="1">
    <location>
        <begin position="1"/>
        <end position="21"/>
    </location>
</feature>
<feature type="compositionally biased region" description="Polar residues" evidence="1">
    <location>
        <begin position="1"/>
        <end position="11"/>
    </location>
</feature>
<name>A0A699Z1T2_HAELA</name>
<keyword evidence="3" id="KW-1185">Reference proteome</keyword>
<dbReference type="EMBL" id="BLLF01000855">
    <property type="protein sequence ID" value="GFH15475.1"/>
    <property type="molecule type" value="Genomic_DNA"/>
</dbReference>
<dbReference type="Proteomes" id="UP000485058">
    <property type="component" value="Unassembled WGS sequence"/>
</dbReference>
<evidence type="ECO:0000256" key="1">
    <source>
        <dbReference type="SAM" id="MobiDB-lite"/>
    </source>
</evidence>
<dbReference type="AlphaFoldDB" id="A0A699Z1T2"/>